<evidence type="ECO:0000256" key="1">
    <source>
        <dbReference type="ARBA" id="ARBA00022612"/>
    </source>
</evidence>
<feature type="non-terminal residue" evidence="3">
    <location>
        <position position="1"/>
    </location>
</feature>
<evidence type="ECO:0000313" key="3">
    <source>
        <dbReference type="EMBL" id="KKL13027.1"/>
    </source>
</evidence>
<keyword evidence="1" id="KW-1188">Viral release from host cell</keyword>
<dbReference type="InterPro" id="IPR035421">
    <property type="entry name" value="Terminase_6C"/>
</dbReference>
<dbReference type="Pfam" id="PF17289">
    <property type="entry name" value="Terminase_6C"/>
    <property type="match status" value="1"/>
</dbReference>
<comment type="caution">
    <text evidence="3">The sequence shown here is derived from an EMBL/GenBank/DDBJ whole genome shotgun (WGS) entry which is preliminary data.</text>
</comment>
<dbReference type="EMBL" id="LAZR01041026">
    <property type="protein sequence ID" value="KKL13027.1"/>
    <property type="molecule type" value="Genomic_DNA"/>
</dbReference>
<dbReference type="AlphaFoldDB" id="A0A0F9BGT6"/>
<name>A0A0F9BGT6_9ZZZZ</name>
<organism evidence="3">
    <name type="scientific">marine sediment metagenome</name>
    <dbReference type="NCBI Taxonomy" id="412755"/>
    <lineage>
        <taxon>unclassified sequences</taxon>
        <taxon>metagenomes</taxon>
        <taxon>ecological metagenomes</taxon>
    </lineage>
</organism>
<proteinExistence type="predicted"/>
<gene>
    <name evidence="3" type="ORF">LCGC14_2529880</name>
</gene>
<reference evidence="3" key="1">
    <citation type="journal article" date="2015" name="Nature">
        <title>Complex archaea that bridge the gap between prokaryotes and eukaryotes.</title>
        <authorList>
            <person name="Spang A."/>
            <person name="Saw J.H."/>
            <person name="Jorgensen S.L."/>
            <person name="Zaremba-Niedzwiedzka K."/>
            <person name="Martijn J."/>
            <person name="Lind A.E."/>
            <person name="van Eijk R."/>
            <person name="Schleper C."/>
            <person name="Guy L."/>
            <person name="Ettema T.J."/>
        </authorList>
    </citation>
    <scope>NUCLEOTIDE SEQUENCE</scope>
</reference>
<protein>
    <recommendedName>
        <fullName evidence="2">Terminase large subunit gp17-like C-terminal domain-containing protein</fullName>
    </recommendedName>
</protein>
<accession>A0A0F9BGT6</accession>
<evidence type="ECO:0000259" key="2">
    <source>
        <dbReference type="Pfam" id="PF17289"/>
    </source>
</evidence>
<feature type="domain" description="Terminase large subunit gp17-like C-terminal" evidence="2">
    <location>
        <begin position="49"/>
        <end position="195"/>
    </location>
</feature>
<sequence length="222" mass="24144">DITQDMTNLAYRMEIMAEEVEDDPDALWTRETLEKYRVTSHPDLDRVVVGVDPPGGQAECGIVAAGTARIDGVLHGYLIADDSKKGSPAEWGKQAVATYNRMRAGKIVAEKNFGGDMVGFTIESVDGGRDVAFELVWASRGKAIRAEPIAAYYEQGRVHHVGSFEELEDEQCTWVPGDKSPNRLDGAVWALTDLMVGKGAGTGQSVIIEPVDVIAEMDRGDF</sequence>